<dbReference type="EMBL" id="CP072011">
    <property type="protein sequence ID" value="QTH16003.1"/>
    <property type="molecule type" value="Genomic_DNA"/>
</dbReference>
<reference evidence="1" key="2">
    <citation type="submission" date="2021-03" db="EMBL/GenBank/DDBJ databases">
        <authorList>
            <person name="Valentovich L.N."/>
            <person name="Akhremchuk A.E."/>
            <person name="Miamin V.E."/>
        </authorList>
    </citation>
    <scope>NUCLEOTIDE SEQUENCE</scope>
    <source>
        <strain evidence="1">3prime</strain>
    </source>
</reference>
<organism evidence="1 2">
    <name type="scientific">Pseudomonas corrugata</name>
    <dbReference type="NCBI Taxonomy" id="47879"/>
    <lineage>
        <taxon>Bacteria</taxon>
        <taxon>Pseudomonadati</taxon>
        <taxon>Pseudomonadota</taxon>
        <taxon>Gammaproteobacteria</taxon>
        <taxon>Pseudomonadales</taxon>
        <taxon>Pseudomonadaceae</taxon>
        <taxon>Pseudomonas</taxon>
    </lineage>
</organism>
<evidence type="ECO:0000313" key="1">
    <source>
        <dbReference type="EMBL" id="QTH16003.1"/>
    </source>
</evidence>
<accession>A0A8B6UVS6</accession>
<proteinExistence type="predicted"/>
<dbReference type="InterPro" id="IPR043148">
    <property type="entry name" value="TagF_C"/>
</dbReference>
<gene>
    <name evidence="1" type="ORF">C4C32_08915</name>
</gene>
<dbReference type="SUPFAM" id="SSF53756">
    <property type="entry name" value="UDP-Glycosyltransferase/glycogen phosphorylase"/>
    <property type="match status" value="1"/>
</dbReference>
<reference evidence="1" key="1">
    <citation type="book" date="2019" name="MICROBIAL BIOTECHNOLOGY" publisher="Unknown Publisher">
        <title>Optimization of recombineering for directed mutagenesis of bacteria Pseudomonas corrugata 3'.</title>
        <authorList>
            <person name="Buinitskaja S.V."/>
            <person name="Pilipenok N."/>
            <person name="Valentovich L.N."/>
        </authorList>
    </citation>
    <scope>NUCLEOTIDE SEQUENCE</scope>
    <source>
        <strain evidence="1">3prime</strain>
    </source>
</reference>
<evidence type="ECO:0008006" key="3">
    <source>
        <dbReference type="Google" id="ProtNLM"/>
    </source>
</evidence>
<dbReference type="Gene3D" id="3.40.50.12580">
    <property type="match status" value="1"/>
</dbReference>
<protein>
    <recommendedName>
        <fullName evidence="3">Capsule polysaccharide biosynthesis protein</fullName>
    </recommendedName>
</protein>
<dbReference type="AlphaFoldDB" id="A0A8B6UVS6"/>
<sequence length="424" mass="47936">MTVILSKFRLLLFAMFRKNGWSNLKKSDVLVVRHDADCGYQYAGKAYSPIIDTIVEECFKKDISVQSIATPISRLVGELAYNSPAVFNRSLLSITLCVRLLSVFIGREKSKEYGVSRKAVVWLKILNLVKPKLVIGIQPDLALCRACRVLGIPVYDIQHGVIAKDNKWYGDILPNKVATSDLPDGFLCWDQQSTEYLKSWAPKRGVTIDIVGHPWFQRFQFPSDEDLLVQNALRKGKVFFDEKPTILVALQWGLHIHYYSQSDFNKVMCKALESVIKRTHNRYNWLIRLHPIQLTGDEGEYCEKYLSQEFGGFAGVEWHQTSLLPLPILLSQASLHITDMSSVVIEASWFGLPSALLNPYLNKGGKLEGLYEYERRSGIATVLEQDADTIELWIDEKLSRAHSNSSVVPQGGIQAILDKAMVKA</sequence>
<dbReference type="RefSeq" id="WP_208555468.1">
    <property type="nucleotide sequence ID" value="NZ_CP072011.1"/>
</dbReference>
<dbReference type="Proteomes" id="UP000663914">
    <property type="component" value="Chromosome"/>
</dbReference>
<name>A0A8B6UVS6_9PSED</name>
<evidence type="ECO:0000313" key="2">
    <source>
        <dbReference type="Proteomes" id="UP000663914"/>
    </source>
</evidence>